<evidence type="ECO:0000259" key="2">
    <source>
        <dbReference type="Pfam" id="PF20432"/>
    </source>
</evidence>
<dbReference type="InterPro" id="IPR011979">
    <property type="entry name" value="Antitox_Xre"/>
</dbReference>
<dbReference type="InterPro" id="IPR046847">
    <property type="entry name" value="Xre-like_HTH"/>
</dbReference>
<dbReference type="GO" id="GO:0003677">
    <property type="term" value="F:DNA binding"/>
    <property type="evidence" value="ECO:0007669"/>
    <property type="project" value="InterPro"/>
</dbReference>
<sequence length="141" mass="15945">MATLDILSASGYNSVDDKDVLSIIEAVRQGIKFNAFFNFANKGPFSINEWSAFLHLSERTMQRYKREKKTFDSLQSEKIFEIALLYKKGTDVFGTGEKFNNWLTAENVALGSVKPKDLFDSTFGINLLKDELGRIEYGVLA</sequence>
<name>A0A1G8YNV8_9FLAO</name>
<reference evidence="3 4" key="1">
    <citation type="submission" date="2016-10" db="EMBL/GenBank/DDBJ databases">
        <authorList>
            <person name="de Groot N.N."/>
        </authorList>
    </citation>
    <scope>NUCLEOTIDE SEQUENCE [LARGE SCALE GENOMIC DNA]</scope>
    <source>
        <strain evidence="3 4">CGMCC 1.10076</strain>
    </source>
</reference>
<dbReference type="RefSeq" id="WP_091395727.1">
    <property type="nucleotide sequence ID" value="NZ_BKAI01000006.1"/>
</dbReference>
<dbReference type="Pfam" id="PF20432">
    <property type="entry name" value="Xre-like-HTH"/>
    <property type="match status" value="1"/>
</dbReference>
<dbReference type="NCBIfam" id="TIGR02293">
    <property type="entry name" value="TAS_TIGR02293"/>
    <property type="match status" value="1"/>
</dbReference>
<keyword evidence="4" id="KW-1185">Reference proteome</keyword>
<protein>
    <submittedName>
        <fullName evidence="3">Putative toxin-antitoxin system antitoxin component, TIGR02293 family</fullName>
    </submittedName>
</protein>
<evidence type="ECO:0000313" key="3">
    <source>
        <dbReference type="EMBL" id="SDK04451.1"/>
    </source>
</evidence>
<dbReference type="InterPro" id="IPR024467">
    <property type="entry name" value="Xre/MbcA/ParS-like_toxin-bd"/>
</dbReference>
<proteinExistence type="predicted"/>
<dbReference type="AlphaFoldDB" id="A0A1G8YNV8"/>
<evidence type="ECO:0000313" key="4">
    <source>
        <dbReference type="Proteomes" id="UP000199580"/>
    </source>
</evidence>
<feature type="domain" description="Antitoxin Xre/MbcA/ParS-like toxin-binding" evidence="1">
    <location>
        <begin position="89"/>
        <end position="138"/>
    </location>
</feature>
<gene>
    <name evidence="3" type="ORF">SAMN04487935_2411</name>
</gene>
<evidence type="ECO:0000259" key="1">
    <source>
        <dbReference type="Pfam" id="PF09722"/>
    </source>
</evidence>
<dbReference type="OrthoDB" id="5770459at2"/>
<feature type="domain" description="Antitoxin Xre-like helix-turn-helix" evidence="2">
    <location>
        <begin position="23"/>
        <end position="83"/>
    </location>
</feature>
<accession>A0A1G8YNV8</accession>
<dbReference type="STRING" id="1128970.SAMN04487935_2411"/>
<dbReference type="Pfam" id="PF09722">
    <property type="entry name" value="Xre_MbcA_ParS_C"/>
    <property type="match status" value="1"/>
</dbReference>
<dbReference type="EMBL" id="FNEZ01000003">
    <property type="protein sequence ID" value="SDK04451.1"/>
    <property type="molecule type" value="Genomic_DNA"/>
</dbReference>
<organism evidence="3 4">
    <name type="scientific">Flavobacterium noncentrifugens</name>
    <dbReference type="NCBI Taxonomy" id="1128970"/>
    <lineage>
        <taxon>Bacteria</taxon>
        <taxon>Pseudomonadati</taxon>
        <taxon>Bacteroidota</taxon>
        <taxon>Flavobacteriia</taxon>
        <taxon>Flavobacteriales</taxon>
        <taxon>Flavobacteriaceae</taxon>
        <taxon>Flavobacterium</taxon>
    </lineage>
</organism>
<dbReference type="Proteomes" id="UP000199580">
    <property type="component" value="Unassembled WGS sequence"/>
</dbReference>